<dbReference type="EC" id="1.1.1.1" evidence="3"/>
<dbReference type="InterPro" id="IPR013149">
    <property type="entry name" value="ADH-like_C"/>
</dbReference>
<dbReference type="PROSITE" id="PS00059">
    <property type="entry name" value="ADH_ZINC"/>
    <property type="match status" value="1"/>
</dbReference>
<dbReference type="Proteomes" id="UP000298664">
    <property type="component" value="Plasmid pAlCFBP5477"/>
</dbReference>
<dbReference type="InterPro" id="IPR011032">
    <property type="entry name" value="GroES-like_sf"/>
</dbReference>
<dbReference type="AlphaFoldDB" id="A0AAF0HE19"/>
<evidence type="ECO:0000313" key="10">
    <source>
        <dbReference type="Proteomes" id="UP000298664"/>
    </source>
</evidence>
<dbReference type="InterPro" id="IPR002328">
    <property type="entry name" value="ADH_Zn_CS"/>
</dbReference>
<dbReference type="RefSeq" id="WP_137395875.1">
    <property type="nucleotide sequence ID" value="NZ_CP124735.1"/>
</dbReference>
<comment type="cofactor">
    <cofactor evidence="1 7">
        <name>Zn(2+)</name>
        <dbReference type="ChEBI" id="CHEBI:29105"/>
    </cofactor>
</comment>
<gene>
    <name evidence="9" type="ORF">CFBP5477_022015</name>
</gene>
<dbReference type="SMART" id="SM00829">
    <property type="entry name" value="PKS_ER"/>
    <property type="match status" value="1"/>
</dbReference>
<evidence type="ECO:0000256" key="2">
    <source>
        <dbReference type="ARBA" id="ARBA00008072"/>
    </source>
</evidence>
<proteinExistence type="inferred from homology"/>
<dbReference type="InterPro" id="IPR013154">
    <property type="entry name" value="ADH-like_N"/>
</dbReference>
<evidence type="ECO:0000259" key="8">
    <source>
        <dbReference type="SMART" id="SM00829"/>
    </source>
</evidence>
<evidence type="ECO:0000256" key="1">
    <source>
        <dbReference type="ARBA" id="ARBA00001947"/>
    </source>
</evidence>
<dbReference type="GO" id="GO:0005737">
    <property type="term" value="C:cytoplasm"/>
    <property type="evidence" value="ECO:0007669"/>
    <property type="project" value="TreeGrafter"/>
</dbReference>
<keyword evidence="4 7" id="KW-0479">Metal-binding</keyword>
<evidence type="ECO:0000256" key="7">
    <source>
        <dbReference type="RuleBase" id="RU361277"/>
    </source>
</evidence>
<dbReference type="PANTHER" id="PTHR42940">
    <property type="entry name" value="ALCOHOL DEHYDROGENASE 1-RELATED"/>
    <property type="match status" value="1"/>
</dbReference>
<evidence type="ECO:0000256" key="5">
    <source>
        <dbReference type="ARBA" id="ARBA00022833"/>
    </source>
</evidence>
<name>A0AAF0HE19_9HYPH</name>
<protein>
    <recommendedName>
        <fullName evidence="3">alcohol dehydrogenase</fullName>
        <ecNumber evidence="3">1.1.1.1</ecNumber>
    </recommendedName>
</protein>
<dbReference type="Pfam" id="PF08240">
    <property type="entry name" value="ADH_N"/>
    <property type="match status" value="1"/>
</dbReference>
<dbReference type="SUPFAM" id="SSF51735">
    <property type="entry name" value="NAD(P)-binding Rossmann-fold domains"/>
    <property type="match status" value="1"/>
</dbReference>
<dbReference type="PANTHER" id="PTHR42940:SF8">
    <property type="entry name" value="VACUOLAR PROTEIN SORTING-ASSOCIATED PROTEIN 11"/>
    <property type="match status" value="1"/>
</dbReference>
<evidence type="ECO:0000256" key="3">
    <source>
        <dbReference type="ARBA" id="ARBA00013190"/>
    </source>
</evidence>
<organism evidence="9 10">
    <name type="scientific">Agrobacterium larrymoorei</name>
    <dbReference type="NCBI Taxonomy" id="160699"/>
    <lineage>
        <taxon>Bacteria</taxon>
        <taxon>Pseudomonadati</taxon>
        <taxon>Pseudomonadota</taxon>
        <taxon>Alphaproteobacteria</taxon>
        <taxon>Hyphomicrobiales</taxon>
        <taxon>Rhizobiaceae</taxon>
        <taxon>Rhizobium/Agrobacterium group</taxon>
        <taxon>Agrobacterium</taxon>
    </lineage>
</organism>
<keyword evidence="5 7" id="KW-0862">Zinc</keyword>
<evidence type="ECO:0000256" key="4">
    <source>
        <dbReference type="ARBA" id="ARBA00022723"/>
    </source>
</evidence>
<dbReference type="Gene3D" id="3.40.50.720">
    <property type="entry name" value="NAD(P)-binding Rossmann-like Domain"/>
    <property type="match status" value="1"/>
</dbReference>
<keyword evidence="6" id="KW-0560">Oxidoreductase</keyword>
<dbReference type="Gene3D" id="3.90.180.10">
    <property type="entry name" value="Medium-chain alcohol dehydrogenases, catalytic domain"/>
    <property type="match status" value="1"/>
</dbReference>
<keyword evidence="9" id="KW-0614">Plasmid</keyword>
<accession>A0AAF0HE19</accession>
<dbReference type="GO" id="GO:0004022">
    <property type="term" value="F:alcohol dehydrogenase (NAD+) activity"/>
    <property type="evidence" value="ECO:0007669"/>
    <property type="project" value="UniProtKB-EC"/>
</dbReference>
<geneLocation type="plasmid" evidence="9 10">
    <name>pAlCFBP5477</name>
</geneLocation>
<feature type="domain" description="Enoyl reductase (ER)" evidence="8">
    <location>
        <begin position="10"/>
        <end position="345"/>
    </location>
</feature>
<dbReference type="SUPFAM" id="SSF50129">
    <property type="entry name" value="GroES-like"/>
    <property type="match status" value="1"/>
</dbReference>
<dbReference type="Pfam" id="PF00107">
    <property type="entry name" value="ADH_zinc_N"/>
    <property type="match status" value="1"/>
</dbReference>
<evidence type="ECO:0000256" key="6">
    <source>
        <dbReference type="ARBA" id="ARBA00023002"/>
    </source>
</evidence>
<reference evidence="9" key="1">
    <citation type="submission" date="2023-05" db="EMBL/GenBank/DDBJ databases">
        <title>Complete genome sequence of Agrobacterium larrymoorei CFBP5477.</title>
        <authorList>
            <person name="Yen H.-C."/>
            <person name="Chou L."/>
            <person name="Lin Y.-C."/>
            <person name="Lai E.-M."/>
            <person name="Kuo C.-H."/>
        </authorList>
    </citation>
    <scope>NUCLEOTIDE SEQUENCE</scope>
    <source>
        <strain evidence="9">CFBP5477</strain>
        <plasmid evidence="9">pAlCFBP5477</plasmid>
    </source>
</reference>
<dbReference type="GO" id="GO:0008270">
    <property type="term" value="F:zinc ion binding"/>
    <property type="evidence" value="ECO:0007669"/>
    <property type="project" value="InterPro"/>
</dbReference>
<dbReference type="InterPro" id="IPR020843">
    <property type="entry name" value="ER"/>
</dbReference>
<sequence length="356" mass="37931">MDNYTLTEFGQPLVMRCEPELAPRGTEVLIEVSCCGVCQTDLSIVKGYYDLGGGKKYSMRDRGIEPPIVLGHEISGRLVALGPDATISEDQIGRTFVVYPWIGCGKCLMCEEGEENLCLAPQFLGLQRPGGHAERIIVPHARYLVDIGNVDPALAATYACSGLTSYGALSKLAQQANKAPLLLIGGGGLGQSALNIAKALGYKSVVVADVDRTKREIAVAAGATKTIDPSACKDADFAGQFASVIDFVGNTATYEFGLKALRRGGRYVIVGLSGGEIIQALPPISLRPISIIGSLTGSLDDLRALLDLAKSGKLKPMDIERQPRHVTNDALERVRDGKVRGRLVLVSQKSDAYDLA</sequence>
<dbReference type="InterPro" id="IPR036291">
    <property type="entry name" value="NAD(P)-bd_dom_sf"/>
</dbReference>
<dbReference type="EMBL" id="CP124735">
    <property type="protein sequence ID" value="WHA44092.1"/>
    <property type="molecule type" value="Genomic_DNA"/>
</dbReference>
<evidence type="ECO:0000313" key="9">
    <source>
        <dbReference type="EMBL" id="WHA44092.1"/>
    </source>
</evidence>
<comment type="similarity">
    <text evidence="2 7">Belongs to the zinc-containing alcohol dehydrogenase family.</text>
</comment>